<dbReference type="InterPro" id="IPR011576">
    <property type="entry name" value="Pyridox_Oxase_N"/>
</dbReference>
<comment type="caution">
    <text evidence="4">The sequence shown here is derived from an EMBL/GenBank/DDBJ whole genome shotgun (WGS) entry which is preliminary data.</text>
</comment>
<dbReference type="PANTHER" id="PTHR35176:SF6">
    <property type="entry name" value="HEME OXYGENASE HI_0854-RELATED"/>
    <property type="match status" value="1"/>
</dbReference>
<dbReference type="Proteomes" id="UP000612893">
    <property type="component" value="Unassembled WGS sequence"/>
</dbReference>
<keyword evidence="5" id="KW-1185">Reference proteome</keyword>
<dbReference type="GO" id="GO:0005829">
    <property type="term" value="C:cytosol"/>
    <property type="evidence" value="ECO:0007669"/>
    <property type="project" value="TreeGrafter"/>
</dbReference>
<dbReference type="RefSeq" id="WP_338201598.1">
    <property type="nucleotide sequence ID" value="NZ_JAEKNR010000115.1"/>
</dbReference>
<dbReference type="GO" id="GO:0016627">
    <property type="term" value="F:oxidoreductase activity, acting on the CH-CH group of donors"/>
    <property type="evidence" value="ECO:0007669"/>
    <property type="project" value="TreeGrafter"/>
</dbReference>
<dbReference type="InterPro" id="IPR012349">
    <property type="entry name" value="Split_barrel_FMN-bd"/>
</dbReference>
<proteinExistence type="predicted"/>
<evidence type="ECO:0000313" key="4">
    <source>
        <dbReference type="EMBL" id="MBJ7598528.1"/>
    </source>
</evidence>
<dbReference type="GO" id="GO:0070967">
    <property type="term" value="F:coenzyme F420 binding"/>
    <property type="evidence" value="ECO:0007669"/>
    <property type="project" value="TreeGrafter"/>
</dbReference>
<dbReference type="PANTHER" id="PTHR35176">
    <property type="entry name" value="HEME OXYGENASE HI_0854-RELATED"/>
    <property type="match status" value="1"/>
</dbReference>
<evidence type="ECO:0000256" key="1">
    <source>
        <dbReference type="ARBA" id="ARBA00023002"/>
    </source>
</evidence>
<dbReference type="SUPFAM" id="SSF50475">
    <property type="entry name" value="FMN-binding split barrel"/>
    <property type="match status" value="1"/>
</dbReference>
<reference evidence="4" key="1">
    <citation type="submission" date="2020-10" db="EMBL/GenBank/DDBJ databases">
        <title>Ca. Dormibacterota MAGs.</title>
        <authorList>
            <person name="Montgomery K."/>
        </authorList>
    </citation>
    <scope>NUCLEOTIDE SEQUENCE [LARGE SCALE GENOMIC DNA]</scope>
    <source>
        <strain evidence="4">SC8812_S17_10</strain>
    </source>
</reference>
<evidence type="ECO:0000259" key="3">
    <source>
        <dbReference type="Pfam" id="PF01243"/>
    </source>
</evidence>
<sequence>MSWRGERIGGMTREQMNEFLAGPWLARVACVKPDGSPYVVPTWYHWDGVAFWVVPRERSAWAHHMARDPRVCLVVDEPEPPIRKVICEGTAVVVEAAVGPYLDNGEPSVWNRIGERYTGPRYLGERAKEYRGSVNVEPCWTFKIVPRKITTWQGFDWHPRYKHPELQPTGETEPARGGEYPA</sequence>
<dbReference type="InterPro" id="IPR052019">
    <property type="entry name" value="F420H2_bilvrd_red/Heme_oxyg"/>
</dbReference>
<evidence type="ECO:0000313" key="5">
    <source>
        <dbReference type="Proteomes" id="UP000612893"/>
    </source>
</evidence>
<name>A0A934K8E4_9BACT</name>
<accession>A0A934K8E4</accession>
<dbReference type="EMBL" id="JAEKNR010000115">
    <property type="protein sequence ID" value="MBJ7598528.1"/>
    <property type="molecule type" value="Genomic_DNA"/>
</dbReference>
<dbReference type="Pfam" id="PF01243">
    <property type="entry name" value="PNPOx_N"/>
    <property type="match status" value="1"/>
</dbReference>
<protein>
    <submittedName>
        <fullName evidence="4">Pyridoxamine 5'-phosphate oxidase family protein</fullName>
    </submittedName>
</protein>
<feature type="region of interest" description="Disordered" evidence="2">
    <location>
        <begin position="160"/>
        <end position="182"/>
    </location>
</feature>
<dbReference type="AlphaFoldDB" id="A0A934K8E4"/>
<dbReference type="Gene3D" id="2.30.110.10">
    <property type="entry name" value="Electron Transport, Fmn-binding Protein, Chain A"/>
    <property type="match status" value="1"/>
</dbReference>
<gene>
    <name evidence="4" type="ORF">JF922_10645</name>
</gene>
<keyword evidence="1" id="KW-0560">Oxidoreductase</keyword>
<evidence type="ECO:0000256" key="2">
    <source>
        <dbReference type="SAM" id="MobiDB-lite"/>
    </source>
</evidence>
<organism evidence="4 5">
    <name type="scientific">Candidatus Nephthysia bennettiae</name>
    <dbReference type="NCBI Taxonomy" id="3127016"/>
    <lineage>
        <taxon>Bacteria</taxon>
        <taxon>Bacillati</taxon>
        <taxon>Candidatus Dormiibacterota</taxon>
        <taxon>Candidatus Dormibacteria</taxon>
        <taxon>Candidatus Dormibacterales</taxon>
        <taxon>Candidatus Dormibacteraceae</taxon>
        <taxon>Candidatus Nephthysia</taxon>
    </lineage>
</organism>
<feature type="domain" description="Pyridoxamine 5'-phosphate oxidase N-terminal" evidence="3">
    <location>
        <begin position="13"/>
        <end position="117"/>
    </location>
</feature>